<accession>A0A6M0RFS4</accession>
<dbReference type="EMBL" id="QXHD01000004">
    <property type="protein sequence ID" value="NEZ55086.1"/>
    <property type="molecule type" value="Genomic_DNA"/>
</dbReference>
<dbReference type="RefSeq" id="WP_163696851.1">
    <property type="nucleotide sequence ID" value="NZ_QXHD01000004.1"/>
</dbReference>
<proteinExistence type="predicted"/>
<dbReference type="InterPro" id="IPR022060">
    <property type="entry name" value="DUF3616"/>
</dbReference>
<protein>
    <submittedName>
        <fullName evidence="2">DUF3616 domain-containing protein</fullName>
    </submittedName>
</protein>
<evidence type="ECO:0000313" key="2">
    <source>
        <dbReference type="EMBL" id="NEZ55086.1"/>
    </source>
</evidence>
<organism evidence="2 3">
    <name type="scientific">Adonisia turfae CCMR0081</name>
    <dbReference type="NCBI Taxonomy" id="2292702"/>
    <lineage>
        <taxon>Bacteria</taxon>
        <taxon>Bacillati</taxon>
        <taxon>Cyanobacteriota</taxon>
        <taxon>Adonisia</taxon>
        <taxon>Adonisia turfae</taxon>
    </lineage>
</organism>
<comment type="caution">
    <text evidence="2">The sequence shown here is derived from an EMBL/GenBank/DDBJ whole genome shotgun (WGS) entry which is preliminary data.</text>
</comment>
<sequence length="356" mass="39704">MADSFLLSRVLLQFGEQAENVIADLSAVAMTPDGSLWVGSDECVAVERLQRLESCVYGDHQVFQIGDFVELFDNESEIDIEALGYSEGYLWVIGSHSSKRKNAKGKDPQKDIQRLAKIKHDINRYLLARIPVIKGKLVKSCELSDGTELTAAALQKTKENNILIQALKEDEHIGPFLDIDLPSKDNGLDIEGMAVAGHRVFLGLRGPVLRGWAIILELELQEKKPGVLSFKSLGTDKLYHKHFLDLDGLGVRDLYFHDGDLLILAGPTMTLSGEQQIFRLKDVLNHGDDCIWHKDSDKLEVLFDIPLTMGSDFAEGMTLFPCLGYKDSLMVVYDRPAETRRVGTDAVFADVFRLPT</sequence>
<dbReference type="AlphaFoldDB" id="A0A6M0RFS4"/>
<evidence type="ECO:0000313" key="3">
    <source>
        <dbReference type="Proteomes" id="UP000481033"/>
    </source>
</evidence>
<gene>
    <name evidence="2" type="ORF">DXZ20_05215</name>
</gene>
<dbReference type="Pfam" id="PF12275">
    <property type="entry name" value="DUF3616"/>
    <property type="match status" value="1"/>
</dbReference>
<evidence type="ECO:0000259" key="1">
    <source>
        <dbReference type="Pfam" id="PF12275"/>
    </source>
</evidence>
<name>A0A6M0RFS4_9CYAN</name>
<feature type="domain" description="DUF3616" evidence="1">
    <location>
        <begin position="24"/>
        <end position="350"/>
    </location>
</feature>
<reference evidence="2 3" key="1">
    <citation type="journal article" date="2020" name="Microb. Ecol.">
        <title>Ecogenomics of the Marine Benthic Filamentous Cyanobacterium Adonisia.</title>
        <authorList>
            <person name="Walter J.M."/>
            <person name="Coutinho F.H."/>
            <person name="Leomil L."/>
            <person name="Hargreaves P.I."/>
            <person name="Campeao M.E."/>
            <person name="Vieira V.V."/>
            <person name="Silva B.S."/>
            <person name="Fistarol G.O."/>
            <person name="Salomon P.S."/>
            <person name="Sawabe T."/>
            <person name="Mino S."/>
            <person name="Hosokawa M."/>
            <person name="Miyashita H."/>
            <person name="Maruyama F."/>
            <person name="van Verk M.C."/>
            <person name="Dutilh B.E."/>
            <person name="Thompson C.C."/>
            <person name="Thompson F.L."/>
        </authorList>
    </citation>
    <scope>NUCLEOTIDE SEQUENCE [LARGE SCALE GENOMIC DNA]</scope>
    <source>
        <strain evidence="2 3">CCMR0081</strain>
    </source>
</reference>
<keyword evidence="3" id="KW-1185">Reference proteome</keyword>
<dbReference type="Proteomes" id="UP000481033">
    <property type="component" value="Unassembled WGS sequence"/>
</dbReference>